<sequence>MKHTLRILVRMDLDPSSAVLEVEGCVTVEGCPSVTSVLARTLLLAECEEVLIDLRRAKHIEPAAADYLQRIDPRSIVEGGVPVPTRVGVLRPRVLPDCPLEAEQAGASR</sequence>
<reference evidence="1" key="1">
    <citation type="submission" date="2014-07" db="EMBL/GenBank/DDBJ databases">
        <authorList>
            <person name="Urmite Genomes Urmite Genomes"/>
        </authorList>
    </citation>
    <scope>NUCLEOTIDE SEQUENCE</scope>
    <source>
        <strain evidence="1">11W110_air</strain>
    </source>
</reference>
<dbReference type="EMBL" id="LN483070">
    <property type="protein sequence ID" value="CEA06783.1"/>
    <property type="molecule type" value="Genomic_DNA"/>
</dbReference>
<proteinExistence type="predicted"/>
<protein>
    <submittedName>
        <fullName evidence="1">Uncharacterized protein</fullName>
    </submittedName>
</protein>
<evidence type="ECO:0000313" key="1">
    <source>
        <dbReference type="EMBL" id="CEA06783.1"/>
    </source>
</evidence>
<organism evidence="1">
    <name type="scientific">Arthrobacter saudimassiliensis</name>
    <dbReference type="NCBI Taxonomy" id="1461584"/>
    <lineage>
        <taxon>Bacteria</taxon>
        <taxon>Bacillati</taxon>
        <taxon>Actinomycetota</taxon>
        <taxon>Actinomycetes</taxon>
        <taxon>Micrococcales</taxon>
        <taxon>Micrococcaceae</taxon>
        <taxon>Arthrobacter</taxon>
    </lineage>
</organism>
<accession>A0A078MHF6</accession>
<dbReference type="AlphaFoldDB" id="A0A078MHF6"/>
<gene>
    <name evidence="1" type="ORF">BN1051_00128</name>
</gene>
<dbReference type="PATRIC" id="fig|1461584.3.peg.124"/>
<name>A0A078MHF6_9MICC</name>